<sequence>MASNERSGYAAINQYEKARVMESSINWSAIAADSIVIIHFAFVLFVVLGGILLIWWKKLVWLHLPSVVWGVVVEFTGWICPLTPYENALRAQAGLEMYDGDFVMRYIMPILYPEDLTRTMQMVFGLIVLLINIACYYYVFIIKTPSVSSEDEGR</sequence>
<dbReference type="AlphaFoldDB" id="A0A3B1B6M9"/>
<name>A0A3B1B6M9_9ZZZZ</name>
<gene>
    <name evidence="2" type="ORF">MNBD_GAMMA21-289</name>
</gene>
<keyword evidence="1" id="KW-1133">Transmembrane helix</keyword>
<feature type="transmembrane region" description="Helical" evidence="1">
    <location>
        <begin position="119"/>
        <end position="139"/>
    </location>
</feature>
<accession>A0A3B1B6M9</accession>
<dbReference type="InterPro" id="IPR021218">
    <property type="entry name" value="DUF2784"/>
</dbReference>
<organism evidence="2">
    <name type="scientific">hydrothermal vent metagenome</name>
    <dbReference type="NCBI Taxonomy" id="652676"/>
    <lineage>
        <taxon>unclassified sequences</taxon>
        <taxon>metagenomes</taxon>
        <taxon>ecological metagenomes</taxon>
    </lineage>
</organism>
<reference evidence="2" key="1">
    <citation type="submission" date="2018-06" db="EMBL/GenBank/DDBJ databases">
        <authorList>
            <person name="Zhirakovskaya E."/>
        </authorList>
    </citation>
    <scope>NUCLEOTIDE SEQUENCE</scope>
</reference>
<proteinExistence type="predicted"/>
<keyword evidence="1" id="KW-0812">Transmembrane</keyword>
<evidence type="ECO:0008006" key="3">
    <source>
        <dbReference type="Google" id="ProtNLM"/>
    </source>
</evidence>
<dbReference type="Pfam" id="PF10861">
    <property type="entry name" value="DUF2784"/>
    <property type="match status" value="1"/>
</dbReference>
<dbReference type="EMBL" id="UOFR01000078">
    <property type="protein sequence ID" value="VAX00757.1"/>
    <property type="molecule type" value="Genomic_DNA"/>
</dbReference>
<evidence type="ECO:0000256" key="1">
    <source>
        <dbReference type="SAM" id="Phobius"/>
    </source>
</evidence>
<evidence type="ECO:0000313" key="2">
    <source>
        <dbReference type="EMBL" id="VAX00757.1"/>
    </source>
</evidence>
<feature type="transmembrane region" description="Helical" evidence="1">
    <location>
        <begin position="27"/>
        <end position="56"/>
    </location>
</feature>
<keyword evidence="1" id="KW-0472">Membrane</keyword>
<protein>
    <recommendedName>
        <fullName evidence="3">DUF2784 domain-containing protein</fullName>
    </recommendedName>
</protein>